<sequence>MSKHVKISDSPTSQKGAEDLDLYLPLFILTLRDFSLDLIVDGKEITSDEYLEGCLSLRDSDKDFDVMYNTPRRCIRKYFRKRKCFTFDTPGSRTTLKTLETLDDKDLSEDFVNDTKKFEDYVLRECLPKSLDNGQPVNGRMFATLTRAYVAAIRDGKIPCIESALDIMAQIENSKAIEACVKLYVKEMDNTLHFPVPSDNDLSEAHHRCTKDAIALFLKMAVYDQNQEHQHKANDKIIAEYDNFKKRNENESEVKSKEALAKLNKKIEENISQQLYTRAGGYVRYQQDIMKIKDDYEKLTGLGCKKRETILKYLESKWVEGQTILNADQQLTEREKEAEIERQKAIAAERLKEQAERFAEIVRQQRNDTSRQKYENMEQLH</sequence>
<keyword evidence="5" id="KW-0175">Coiled coil</keyword>
<keyword evidence="2" id="KW-0378">Hydrolase</keyword>
<reference evidence="7 8" key="1">
    <citation type="submission" date="2024-11" db="EMBL/GenBank/DDBJ databases">
        <title>Chromosome-level genome assembly of the freshwater bivalve Anodonta woodiana.</title>
        <authorList>
            <person name="Chen X."/>
        </authorList>
    </citation>
    <scope>NUCLEOTIDE SEQUENCE [LARGE SCALE GENOMIC DNA]</scope>
    <source>
        <strain evidence="7">MN2024</strain>
        <tissue evidence="7">Gills</tissue>
    </source>
</reference>
<dbReference type="Pfam" id="PF02841">
    <property type="entry name" value="GBP_C"/>
    <property type="match status" value="1"/>
</dbReference>
<feature type="domain" description="GB1/RHD3-type G" evidence="6">
    <location>
        <begin position="1"/>
        <end position="127"/>
    </location>
</feature>
<evidence type="ECO:0000256" key="1">
    <source>
        <dbReference type="ARBA" id="ARBA00022741"/>
    </source>
</evidence>
<dbReference type="InterPro" id="IPR030386">
    <property type="entry name" value="G_GB1_RHD3_dom"/>
</dbReference>
<keyword evidence="3" id="KW-0342">GTP-binding</keyword>
<dbReference type="AlphaFoldDB" id="A0ABD3WEB3"/>
<dbReference type="Proteomes" id="UP001634394">
    <property type="component" value="Unassembled WGS sequence"/>
</dbReference>
<evidence type="ECO:0000256" key="4">
    <source>
        <dbReference type="PROSITE-ProRule" id="PRU01052"/>
    </source>
</evidence>
<gene>
    <name evidence="7" type="ORF">ACJMK2_040205</name>
</gene>
<evidence type="ECO:0000313" key="7">
    <source>
        <dbReference type="EMBL" id="KAL3872271.1"/>
    </source>
</evidence>
<proteinExistence type="inferred from homology"/>
<dbReference type="SUPFAM" id="SSF48340">
    <property type="entry name" value="Interferon-induced guanylate-binding protein 1 (GBP1), C-terminal domain"/>
    <property type="match status" value="1"/>
</dbReference>
<dbReference type="Pfam" id="PF02263">
    <property type="entry name" value="GBP"/>
    <property type="match status" value="1"/>
</dbReference>
<evidence type="ECO:0000256" key="5">
    <source>
        <dbReference type="SAM" id="Coils"/>
    </source>
</evidence>
<feature type="coiled-coil region" evidence="5">
    <location>
        <begin position="337"/>
        <end position="368"/>
    </location>
</feature>
<dbReference type="InterPro" id="IPR027417">
    <property type="entry name" value="P-loop_NTPase"/>
</dbReference>
<dbReference type="PANTHER" id="PTHR10751">
    <property type="entry name" value="GUANYLATE BINDING PROTEIN"/>
    <property type="match status" value="1"/>
</dbReference>
<dbReference type="PROSITE" id="PS51715">
    <property type="entry name" value="G_GB1_RHD3"/>
    <property type="match status" value="1"/>
</dbReference>
<evidence type="ECO:0000256" key="2">
    <source>
        <dbReference type="ARBA" id="ARBA00022801"/>
    </source>
</evidence>
<dbReference type="GO" id="GO:0005525">
    <property type="term" value="F:GTP binding"/>
    <property type="evidence" value="ECO:0007669"/>
    <property type="project" value="UniProtKB-KW"/>
</dbReference>
<comment type="caution">
    <text evidence="7">The sequence shown here is derived from an EMBL/GenBank/DDBJ whole genome shotgun (WGS) entry which is preliminary data.</text>
</comment>
<protein>
    <recommendedName>
        <fullName evidence="6">GB1/RHD3-type G domain-containing protein</fullName>
    </recommendedName>
</protein>
<evidence type="ECO:0000256" key="3">
    <source>
        <dbReference type="ARBA" id="ARBA00023134"/>
    </source>
</evidence>
<keyword evidence="8" id="KW-1185">Reference proteome</keyword>
<comment type="similarity">
    <text evidence="4">Belongs to the TRAFAC class dynamin-like GTPase superfamily. GB1/RHD3 GTPase family.</text>
</comment>
<dbReference type="Gene3D" id="1.20.1000.10">
    <property type="entry name" value="Guanylate-binding protein, C-terminal domain"/>
    <property type="match status" value="1"/>
</dbReference>
<dbReference type="InterPro" id="IPR015894">
    <property type="entry name" value="Guanylate-bd_N"/>
</dbReference>
<accession>A0ABD3WEB3</accession>
<name>A0ABD3WEB3_SINWO</name>
<dbReference type="Gene3D" id="3.40.50.300">
    <property type="entry name" value="P-loop containing nucleotide triphosphate hydrolases"/>
    <property type="match status" value="1"/>
</dbReference>
<dbReference type="EMBL" id="JBJQND010000007">
    <property type="protein sequence ID" value="KAL3872271.1"/>
    <property type="molecule type" value="Genomic_DNA"/>
</dbReference>
<evidence type="ECO:0000313" key="8">
    <source>
        <dbReference type="Proteomes" id="UP001634394"/>
    </source>
</evidence>
<dbReference type="InterPro" id="IPR036543">
    <property type="entry name" value="Guanylate-bd_C_sf"/>
</dbReference>
<dbReference type="InterPro" id="IPR003191">
    <property type="entry name" value="Guanylate-bd/ATL_C"/>
</dbReference>
<dbReference type="GO" id="GO:0016787">
    <property type="term" value="F:hydrolase activity"/>
    <property type="evidence" value="ECO:0007669"/>
    <property type="project" value="UniProtKB-KW"/>
</dbReference>
<keyword evidence="1" id="KW-0547">Nucleotide-binding</keyword>
<dbReference type="SUPFAM" id="SSF52540">
    <property type="entry name" value="P-loop containing nucleoside triphosphate hydrolases"/>
    <property type="match status" value="1"/>
</dbReference>
<organism evidence="7 8">
    <name type="scientific">Sinanodonta woodiana</name>
    <name type="common">Chinese pond mussel</name>
    <name type="synonym">Anodonta woodiana</name>
    <dbReference type="NCBI Taxonomy" id="1069815"/>
    <lineage>
        <taxon>Eukaryota</taxon>
        <taxon>Metazoa</taxon>
        <taxon>Spiralia</taxon>
        <taxon>Lophotrochozoa</taxon>
        <taxon>Mollusca</taxon>
        <taxon>Bivalvia</taxon>
        <taxon>Autobranchia</taxon>
        <taxon>Heteroconchia</taxon>
        <taxon>Palaeoheterodonta</taxon>
        <taxon>Unionida</taxon>
        <taxon>Unionoidea</taxon>
        <taxon>Unionidae</taxon>
        <taxon>Unioninae</taxon>
        <taxon>Sinanodonta</taxon>
    </lineage>
</organism>
<evidence type="ECO:0000259" key="6">
    <source>
        <dbReference type="PROSITE" id="PS51715"/>
    </source>
</evidence>